<proteinExistence type="predicted"/>
<reference evidence="1 2" key="1">
    <citation type="submission" date="2018-06" db="EMBL/GenBank/DDBJ databases">
        <title>Whole genome sequencing of Candida tropicalis (genome annotated by CSBL at Korea University).</title>
        <authorList>
            <person name="Ahn J."/>
        </authorList>
    </citation>
    <scope>NUCLEOTIDE SEQUENCE [LARGE SCALE GENOMIC DNA]</scope>
    <source>
        <strain evidence="1 2">ATCC 20962</strain>
    </source>
</reference>
<dbReference type="AlphaFoldDB" id="A0A367YCL5"/>
<keyword evidence="2" id="KW-1185">Reference proteome</keyword>
<dbReference type="Proteomes" id="UP000253472">
    <property type="component" value="Unassembled WGS sequence"/>
</dbReference>
<gene>
    <name evidence="1" type="ORF">Cantr_10018</name>
</gene>
<evidence type="ECO:0000313" key="1">
    <source>
        <dbReference type="EMBL" id="RCK63596.1"/>
    </source>
</evidence>
<protein>
    <submittedName>
        <fullName evidence="1">Uncharacterized protein</fullName>
    </submittedName>
</protein>
<name>A0A367YCL5_9ASCO</name>
<comment type="caution">
    <text evidence="1">The sequence shown here is derived from an EMBL/GenBank/DDBJ whole genome shotgun (WGS) entry which is preliminary data.</text>
</comment>
<accession>A0A367YCL5</accession>
<evidence type="ECO:0000313" key="2">
    <source>
        <dbReference type="Proteomes" id="UP000253472"/>
    </source>
</evidence>
<sequence length="83" mass="9440">MPTVPPAYHEKFCDAVDTLSSTSGSAPRVNTMKIIDIECKHHWILWFSITDAVFVKLPFMKTDIEPCKWFQFATYNGAQSVEA</sequence>
<organism evidence="1 2">
    <name type="scientific">Candida viswanathii</name>
    <dbReference type="NCBI Taxonomy" id="5486"/>
    <lineage>
        <taxon>Eukaryota</taxon>
        <taxon>Fungi</taxon>
        <taxon>Dikarya</taxon>
        <taxon>Ascomycota</taxon>
        <taxon>Saccharomycotina</taxon>
        <taxon>Pichiomycetes</taxon>
        <taxon>Debaryomycetaceae</taxon>
        <taxon>Candida/Lodderomyces clade</taxon>
        <taxon>Candida</taxon>
    </lineage>
</organism>
<dbReference type="EMBL" id="QLNQ01000024">
    <property type="protein sequence ID" value="RCK63596.1"/>
    <property type="molecule type" value="Genomic_DNA"/>
</dbReference>